<dbReference type="SUPFAM" id="SSF82771">
    <property type="entry name" value="GIY-YIG endonuclease"/>
    <property type="match status" value="1"/>
</dbReference>
<dbReference type="CDD" id="cd10456">
    <property type="entry name" value="GIY-YIG_UPF0213"/>
    <property type="match status" value="1"/>
</dbReference>
<sequence length="113" mass="13416">MAFRVNIKTWCVYILKLDNGNLYTGITKNLKRRLQQHCSKRSGAKYVRGKNFTLVYHSAKAYDHKTAAQMEYNLKRKRNKYFKLRLIKNKPLFLHKYLTSHCDELGRTLLSFG</sequence>
<proteinExistence type="predicted"/>
<organism evidence="2 3">
    <name type="scientific">Oxyplax ochracea nucleopolyhedrovirus</name>
    <dbReference type="NCBI Taxonomy" id="2083176"/>
    <lineage>
        <taxon>Viruses</taxon>
        <taxon>Viruses incertae sedis</taxon>
        <taxon>Naldaviricetes</taxon>
        <taxon>Lefavirales</taxon>
        <taxon>Baculoviridae</taxon>
        <taxon>Alphabaculovirus</taxon>
        <taxon>Alphabaculovirus oxochraceae</taxon>
    </lineage>
</organism>
<dbReference type="PANTHER" id="PTHR34477">
    <property type="entry name" value="UPF0213 PROTEIN YHBQ"/>
    <property type="match status" value="1"/>
</dbReference>
<dbReference type="EMBL" id="MF143631">
    <property type="protein sequence ID" value="AVA31158.1"/>
    <property type="molecule type" value="Genomic_DNA"/>
</dbReference>
<evidence type="ECO:0000259" key="1">
    <source>
        <dbReference type="PROSITE" id="PS50164"/>
    </source>
</evidence>
<name>A0A2L0WU23_9ABAC</name>
<dbReference type="SMART" id="SM00465">
    <property type="entry name" value="GIYc"/>
    <property type="match status" value="1"/>
</dbReference>
<keyword evidence="3" id="KW-1185">Reference proteome</keyword>
<protein>
    <submittedName>
        <fullName evidence="2">Ac79</fullName>
    </submittedName>
</protein>
<dbReference type="Proteomes" id="UP000297028">
    <property type="component" value="Segment"/>
</dbReference>
<feature type="domain" description="GIY-YIG" evidence="1">
    <location>
        <begin position="8"/>
        <end position="84"/>
    </location>
</feature>
<dbReference type="InterPro" id="IPR035901">
    <property type="entry name" value="GIY-YIG_endonuc_sf"/>
</dbReference>
<evidence type="ECO:0000313" key="2">
    <source>
        <dbReference type="EMBL" id="AVA31158.1"/>
    </source>
</evidence>
<reference evidence="2 3" key="1">
    <citation type="journal article" date="2018" name="PLoS ONE">
        <title>Genome analysis of a novel Group I alphabaculovirus obtained from Oxyplax ochracea.</title>
        <authorList>
            <person name="Wang J."/>
            <person name="Hou D."/>
            <person name="Wang Q."/>
            <person name="Kuang W."/>
            <person name="Zhang L."/>
            <person name="Li J."/>
            <person name="Shen S."/>
            <person name="Deng F."/>
            <person name="Wang H."/>
            <person name="Hu Z."/>
            <person name="Wang M."/>
        </authorList>
    </citation>
    <scope>NUCLEOTIDE SEQUENCE [LARGE SCALE GENOMIC DNA]</scope>
    <source>
        <strain evidence="2">435</strain>
    </source>
</reference>
<evidence type="ECO:0000313" key="3">
    <source>
        <dbReference type="Proteomes" id="UP000297028"/>
    </source>
</evidence>
<dbReference type="InterPro" id="IPR050190">
    <property type="entry name" value="UPF0213_domain"/>
</dbReference>
<dbReference type="Gene3D" id="3.40.1440.10">
    <property type="entry name" value="GIY-YIG endonuclease"/>
    <property type="match status" value="1"/>
</dbReference>
<dbReference type="PROSITE" id="PS50164">
    <property type="entry name" value="GIY_YIG"/>
    <property type="match status" value="1"/>
</dbReference>
<dbReference type="InterPro" id="IPR000305">
    <property type="entry name" value="GIY-YIG_endonuc"/>
</dbReference>
<gene>
    <name evidence="2" type="ORF">Oxoc_ORF59</name>
</gene>
<dbReference type="Pfam" id="PF01541">
    <property type="entry name" value="GIY-YIG"/>
    <property type="match status" value="1"/>
</dbReference>
<dbReference type="PANTHER" id="PTHR34477:SF1">
    <property type="entry name" value="UPF0213 PROTEIN YHBQ"/>
    <property type="match status" value="1"/>
</dbReference>
<accession>A0A2L0WU23</accession>